<keyword evidence="2" id="KW-1185">Reference proteome</keyword>
<dbReference type="Proteomes" id="UP000247591">
    <property type="component" value="Unassembled WGS sequence"/>
</dbReference>
<evidence type="ECO:0000313" key="2">
    <source>
        <dbReference type="Proteomes" id="UP000247591"/>
    </source>
</evidence>
<dbReference type="AlphaFoldDB" id="A0A318RGW2"/>
<dbReference type="OrthoDB" id="3541280at2"/>
<evidence type="ECO:0000313" key="1">
    <source>
        <dbReference type="EMBL" id="PYE13711.1"/>
    </source>
</evidence>
<dbReference type="RefSeq" id="WP_110471745.1">
    <property type="nucleotide sequence ID" value="NZ_QJSP01000015.1"/>
</dbReference>
<reference evidence="1 2" key="1">
    <citation type="submission" date="2018-06" db="EMBL/GenBank/DDBJ databases">
        <title>Genomic Encyclopedia of Type Strains, Phase IV (KMG-IV): sequencing the most valuable type-strain genomes for metagenomic binning, comparative biology and taxonomic classification.</title>
        <authorList>
            <person name="Goeker M."/>
        </authorList>
    </citation>
    <scope>NUCLEOTIDE SEQUENCE [LARGE SCALE GENOMIC DNA]</scope>
    <source>
        <strain evidence="1 2">DSM 45521</strain>
    </source>
</reference>
<dbReference type="EMBL" id="QJSP01000015">
    <property type="protein sequence ID" value="PYE13711.1"/>
    <property type="molecule type" value="Genomic_DNA"/>
</dbReference>
<organism evidence="1 2">
    <name type="scientific">Williamsia limnetica</name>
    <dbReference type="NCBI Taxonomy" id="882452"/>
    <lineage>
        <taxon>Bacteria</taxon>
        <taxon>Bacillati</taxon>
        <taxon>Actinomycetota</taxon>
        <taxon>Actinomycetes</taxon>
        <taxon>Mycobacteriales</taxon>
        <taxon>Nocardiaceae</taxon>
        <taxon>Williamsia</taxon>
    </lineage>
</organism>
<gene>
    <name evidence="1" type="ORF">DFR67_11536</name>
</gene>
<sequence>MGEDRQTGKDVALIDSLRRGAGALRWYVRSVMGDNHYRRYLAHQSAHHPGVAPVSESDYWRMRYRNQDANPQGRCC</sequence>
<dbReference type="InterPro" id="IPR007423">
    <property type="entry name" value="Sel_put"/>
</dbReference>
<dbReference type="Pfam" id="PF04328">
    <property type="entry name" value="Sel_put"/>
    <property type="match status" value="1"/>
</dbReference>
<comment type="caution">
    <text evidence="1">The sequence shown here is derived from an EMBL/GenBank/DDBJ whole genome shotgun (WGS) entry which is preliminary data.</text>
</comment>
<proteinExistence type="predicted"/>
<accession>A0A318RGW2</accession>
<name>A0A318RGW2_WILLI</name>
<protein>
    <submittedName>
        <fullName evidence="1">Uncharacterized protein DUF466</fullName>
    </submittedName>
</protein>